<dbReference type="GO" id="GO:0008984">
    <property type="term" value="F:protein-glutamate methylesterase activity"/>
    <property type="evidence" value="ECO:0007669"/>
    <property type="project" value="UniProtKB-EC"/>
</dbReference>
<dbReference type="PROSITE" id="PS50122">
    <property type="entry name" value="CHEB"/>
    <property type="match status" value="1"/>
</dbReference>
<dbReference type="Gene3D" id="3.40.50.180">
    <property type="entry name" value="Methylesterase CheB, C-terminal domain"/>
    <property type="match status" value="1"/>
</dbReference>
<name>A0A650EKT2_9HELI</name>
<feature type="active site" evidence="4">
    <location>
        <position position="32"/>
    </location>
</feature>
<accession>A0A650EKT2</accession>
<dbReference type="InterPro" id="IPR000673">
    <property type="entry name" value="Sig_transdc_resp-reg_Me-estase"/>
</dbReference>
<protein>
    <recommendedName>
        <fullName evidence="2">protein-glutamate methylesterase</fullName>
        <ecNumber evidence="2">3.1.1.61</ecNumber>
    </recommendedName>
</protein>
<reference evidence="6" key="1">
    <citation type="journal article" date="2020" name="J. ISSAAS">
        <title>Lactobacilli and other gastrointestinal microbiota of Peromyscus leucopus, reservoir host for agents of Lyme disease and other zoonoses in North America.</title>
        <authorList>
            <person name="Milovic A."/>
            <person name="Bassam K."/>
            <person name="Shao H."/>
            <person name="Chatzistamou I."/>
            <person name="Tufts D.M."/>
            <person name="Diuk-Wasser M."/>
            <person name="Barbour A.G."/>
        </authorList>
    </citation>
    <scope>NUCLEOTIDE SEQUENCE</scope>
    <source>
        <strain evidence="6">LL4</strain>
    </source>
</reference>
<proteinExistence type="predicted"/>
<dbReference type="SUPFAM" id="SSF52738">
    <property type="entry name" value="Methylesterase CheB, C-terminal domain"/>
    <property type="match status" value="1"/>
</dbReference>
<feature type="active site" evidence="4">
    <location>
        <position position="155"/>
    </location>
</feature>
<dbReference type="AlphaFoldDB" id="A0A650EKT2"/>
<feature type="active site" evidence="4">
    <location>
        <position position="58"/>
    </location>
</feature>
<evidence type="ECO:0000313" key="6">
    <source>
        <dbReference type="EMBL" id="QGT50052.1"/>
    </source>
</evidence>
<sequence>MVLETTKYHPDTILKSNPCKITRNKLVVIGASTGGVDALSYIFSRLPASLPPIAVVQHIPPTFGSSFIKRLDTLSALTICEVTSKQILKDNNVYVAGGDKHMVIDFDRGSYYASSLNEECRISRHKPSVDILFRSANNAAGRSTLGIILTGMGDDGCIGLKELYDNGAHTLAENQEDCVVFGMPKKAIEMGAVSEILSLDMIIHRIVDYAKKPLKDIINEKQEPAILLDDNTSSPASDLSK</sequence>
<dbReference type="GO" id="GO:0005737">
    <property type="term" value="C:cytoplasm"/>
    <property type="evidence" value="ECO:0007669"/>
    <property type="project" value="InterPro"/>
</dbReference>
<dbReference type="GO" id="GO:0006935">
    <property type="term" value="P:chemotaxis"/>
    <property type="evidence" value="ECO:0007669"/>
    <property type="project" value="UniProtKB-UniRule"/>
</dbReference>
<evidence type="ECO:0000259" key="5">
    <source>
        <dbReference type="PROSITE" id="PS50122"/>
    </source>
</evidence>
<evidence type="ECO:0000256" key="4">
    <source>
        <dbReference type="PROSITE-ProRule" id="PRU00050"/>
    </source>
</evidence>
<dbReference type="CDD" id="cd16432">
    <property type="entry name" value="CheB_Rec"/>
    <property type="match status" value="1"/>
</dbReference>
<evidence type="ECO:0000256" key="1">
    <source>
        <dbReference type="ARBA" id="ARBA00022801"/>
    </source>
</evidence>
<keyword evidence="4" id="KW-0145">Chemotaxis</keyword>
<dbReference type="GO" id="GO:0000156">
    <property type="term" value="F:phosphorelay response regulator activity"/>
    <property type="evidence" value="ECO:0007669"/>
    <property type="project" value="InterPro"/>
</dbReference>
<dbReference type="PANTHER" id="PTHR42872:SF6">
    <property type="entry name" value="PROTEIN-GLUTAMATE METHYLESTERASE_PROTEIN-GLUTAMINE GLUTAMINASE"/>
    <property type="match status" value="1"/>
</dbReference>
<dbReference type="EMBL" id="MN577567">
    <property type="protein sequence ID" value="QGT50052.1"/>
    <property type="molecule type" value="Genomic_DNA"/>
</dbReference>
<feature type="domain" description="CheB-type methylesterase" evidence="5">
    <location>
        <begin position="20"/>
        <end position="213"/>
    </location>
</feature>
<keyword evidence="1 4" id="KW-0378">Hydrolase</keyword>
<comment type="catalytic activity">
    <reaction evidence="3">
        <text>[protein]-L-glutamate 5-O-methyl ester + H2O = L-glutamyl-[protein] + methanol + H(+)</text>
        <dbReference type="Rhea" id="RHEA:23236"/>
        <dbReference type="Rhea" id="RHEA-COMP:10208"/>
        <dbReference type="Rhea" id="RHEA-COMP:10311"/>
        <dbReference type="ChEBI" id="CHEBI:15377"/>
        <dbReference type="ChEBI" id="CHEBI:15378"/>
        <dbReference type="ChEBI" id="CHEBI:17790"/>
        <dbReference type="ChEBI" id="CHEBI:29973"/>
        <dbReference type="ChEBI" id="CHEBI:82795"/>
        <dbReference type="EC" id="3.1.1.61"/>
    </reaction>
</comment>
<gene>
    <name evidence="6" type="ORF">Helico4rc_1720</name>
</gene>
<organism evidence="6">
    <name type="scientific">uncultured Helicobacter sp</name>
    <dbReference type="NCBI Taxonomy" id="175537"/>
    <lineage>
        <taxon>Bacteria</taxon>
        <taxon>Pseudomonadati</taxon>
        <taxon>Campylobacterota</taxon>
        <taxon>Epsilonproteobacteria</taxon>
        <taxon>Campylobacterales</taxon>
        <taxon>Helicobacteraceae</taxon>
        <taxon>Helicobacter</taxon>
        <taxon>environmental samples</taxon>
    </lineage>
</organism>
<dbReference type="InterPro" id="IPR035909">
    <property type="entry name" value="CheB_C"/>
</dbReference>
<evidence type="ECO:0000256" key="3">
    <source>
        <dbReference type="ARBA" id="ARBA00048267"/>
    </source>
</evidence>
<dbReference type="PANTHER" id="PTHR42872">
    <property type="entry name" value="PROTEIN-GLUTAMATE METHYLESTERASE/PROTEIN-GLUTAMINE GLUTAMINASE"/>
    <property type="match status" value="1"/>
</dbReference>
<dbReference type="Pfam" id="PF01339">
    <property type="entry name" value="CheB_methylest"/>
    <property type="match status" value="1"/>
</dbReference>
<dbReference type="EC" id="3.1.1.61" evidence="2"/>
<evidence type="ECO:0000256" key="2">
    <source>
        <dbReference type="ARBA" id="ARBA00039140"/>
    </source>
</evidence>